<keyword evidence="2" id="KW-0503">Monooxygenase</keyword>
<accession>A0ABW2WQ96</accession>
<dbReference type="EMBL" id="JBHTGL010000008">
    <property type="protein sequence ID" value="MFD0622791.1"/>
    <property type="molecule type" value="Genomic_DNA"/>
</dbReference>
<keyword evidence="2" id="KW-0408">Iron</keyword>
<dbReference type="PANTHER" id="PTHR46696">
    <property type="entry name" value="P450, PUTATIVE (EUROFUNG)-RELATED"/>
    <property type="match status" value="1"/>
</dbReference>
<sequence>MNASEPCPPLHRLRFDDPGPPRRTTLADGTRAWLLTRYADVYQVLDDTRFRRSPPRGSNAPLPIASNLANNPDALPRQEGAEHLRLRHLFQRMLNPRAVGHMESWVVDAIDQVLDELVERGSPADLVDGFTNPLPIMVVSRLLDIPDVNEEQLLRWAAHALADTTRDIAEVADATRELAEFTADIVARRRRTPGEDLVSVVVEAADRDGSVPERQLIALVNLLVVGGHHTTSTMLGNILLFLLAERPQDWARLGADETAADALTERLLHLIPVGDPQRPRPLYATEDAEICGVTIRSGDIVMADRLTASHDPEAFPAPFSDLFAPLENPTLAFGAGPHYCPGAWLARTELRHGLHRLAARLPGLHLTAPPNATEWRSGSITRSPLHLPATW</sequence>
<dbReference type="Proteomes" id="UP001596915">
    <property type="component" value="Unassembled WGS sequence"/>
</dbReference>
<dbReference type="Pfam" id="PF00067">
    <property type="entry name" value="p450"/>
    <property type="match status" value="1"/>
</dbReference>
<keyword evidence="5" id="KW-1185">Reference proteome</keyword>
<reference evidence="5" key="1">
    <citation type="journal article" date="2019" name="Int. J. Syst. Evol. Microbiol.">
        <title>The Global Catalogue of Microorganisms (GCM) 10K type strain sequencing project: providing services to taxonomists for standard genome sequencing and annotation.</title>
        <authorList>
            <consortium name="The Broad Institute Genomics Platform"/>
            <consortium name="The Broad Institute Genome Sequencing Center for Infectious Disease"/>
            <person name="Wu L."/>
            <person name="Ma J."/>
        </authorList>
    </citation>
    <scope>NUCLEOTIDE SEQUENCE [LARGE SCALE GENOMIC DNA]</scope>
    <source>
        <strain evidence="5">JCM 12607</strain>
    </source>
</reference>
<comment type="similarity">
    <text evidence="1 2">Belongs to the cytochrome P450 family.</text>
</comment>
<dbReference type="PRINTS" id="PR00359">
    <property type="entry name" value="BP450"/>
</dbReference>
<evidence type="ECO:0000256" key="1">
    <source>
        <dbReference type="ARBA" id="ARBA00010617"/>
    </source>
</evidence>
<proteinExistence type="inferred from homology"/>
<keyword evidence="2" id="KW-0560">Oxidoreductase</keyword>
<dbReference type="PANTHER" id="PTHR46696:SF1">
    <property type="entry name" value="CYTOCHROME P450 YJIB-RELATED"/>
    <property type="match status" value="1"/>
</dbReference>
<protein>
    <submittedName>
        <fullName evidence="4">Cytochrome P450</fullName>
    </submittedName>
</protein>
<dbReference type="SUPFAM" id="SSF48264">
    <property type="entry name" value="Cytochrome P450"/>
    <property type="match status" value="1"/>
</dbReference>
<dbReference type="Gene3D" id="1.10.630.10">
    <property type="entry name" value="Cytochrome P450"/>
    <property type="match status" value="1"/>
</dbReference>
<keyword evidence="2" id="KW-0349">Heme</keyword>
<evidence type="ECO:0000313" key="5">
    <source>
        <dbReference type="Proteomes" id="UP001596915"/>
    </source>
</evidence>
<dbReference type="InterPro" id="IPR017972">
    <property type="entry name" value="Cyt_P450_CS"/>
</dbReference>
<comment type="caution">
    <text evidence="4">The sequence shown here is derived from an EMBL/GenBank/DDBJ whole genome shotgun (WGS) entry which is preliminary data.</text>
</comment>
<evidence type="ECO:0000256" key="3">
    <source>
        <dbReference type="SAM" id="MobiDB-lite"/>
    </source>
</evidence>
<organism evidence="4 5">
    <name type="scientific">Streptomyces sanglieri</name>
    <dbReference type="NCBI Taxonomy" id="193460"/>
    <lineage>
        <taxon>Bacteria</taxon>
        <taxon>Bacillati</taxon>
        <taxon>Actinomycetota</taxon>
        <taxon>Actinomycetes</taxon>
        <taxon>Kitasatosporales</taxon>
        <taxon>Streptomycetaceae</taxon>
        <taxon>Streptomyces</taxon>
    </lineage>
</organism>
<dbReference type="InterPro" id="IPR002397">
    <property type="entry name" value="Cyt_P450_B"/>
</dbReference>
<evidence type="ECO:0000313" key="4">
    <source>
        <dbReference type="EMBL" id="MFD0622791.1"/>
    </source>
</evidence>
<dbReference type="InterPro" id="IPR001128">
    <property type="entry name" value="Cyt_P450"/>
</dbReference>
<dbReference type="InterPro" id="IPR036396">
    <property type="entry name" value="Cyt_P450_sf"/>
</dbReference>
<gene>
    <name evidence="4" type="ORF">ACFQ2K_08090</name>
</gene>
<evidence type="ECO:0000256" key="2">
    <source>
        <dbReference type="RuleBase" id="RU000461"/>
    </source>
</evidence>
<dbReference type="PROSITE" id="PS00086">
    <property type="entry name" value="CYTOCHROME_P450"/>
    <property type="match status" value="1"/>
</dbReference>
<name>A0ABW2WQ96_9ACTN</name>
<feature type="region of interest" description="Disordered" evidence="3">
    <location>
        <begin position="1"/>
        <end position="24"/>
    </location>
</feature>
<keyword evidence="2" id="KW-0479">Metal-binding</keyword>